<protein>
    <recommendedName>
        <fullName evidence="4">Minor tail protein</fullName>
    </recommendedName>
</protein>
<feature type="compositionally biased region" description="Low complexity" evidence="1">
    <location>
        <begin position="443"/>
        <end position="452"/>
    </location>
</feature>
<dbReference type="RefSeq" id="WP_168151946.1">
    <property type="nucleotide sequence ID" value="NZ_JAAWVT010000004.1"/>
</dbReference>
<evidence type="ECO:0000256" key="1">
    <source>
        <dbReference type="SAM" id="MobiDB-lite"/>
    </source>
</evidence>
<evidence type="ECO:0000313" key="3">
    <source>
        <dbReference type="Proteomes" id="UP000746595"/>
    </source>
</evidence>
<organism evidence="2 3">
    <name type="scientific">Paeniglutamicibacter terrestris</name>
    <dbReference type="NCBI Taxonomy" id="2723403"/>
    <lineage>
        <taxon>Bacteria</taxon>
        <taxon>Bacillati</taxon>
        <taxon>Actinomycetota</taxon>
        <taxon>Actinomycetes</taxon>
        <taxon>Micrococcales</taxon>
        <taxon>Micrococcaceae</taxon>
        <taxon>Paeniglutamicibacter</taxon>
    </lineage>
</organism>
<dbReference type="Proteomes" id="UP000746595">
    <property type="component" value="Unassembled WGS sequence"/>
</dbReference>
<evidence type="ECO:0008006" key="4">
    <source>
        <dbReference type="Google" id="ProtNLM"/>
    </source>
</evidence>
<sequence>MSFPSGILTSTLTASGGVIADGRAVEVRIWASLAQPVTHEPTGTPFLSGLVVTDWSADGAVMVLANDSQAGFVDAAGHSVTGWGYTVTVERRISKAGPMLPKRDLNISLAVGQVLVDLDLVPSVVSVPPVVGTVPFVSSINGASGAIVIDTTLEAHTHTIADTTGLQAALNAKAATVHTHTIANVTGLQGALDAKQASGDYATNTALAGKADTVHTHTIANVTGLQAAIDAAGGTPDWDDVADKPLTFTPTIGATSTTAVAGNDPRLTDSRTPLAHSHAIANVTGLQAAIDAKQATGDYATNTALTAGLATKAGTTHSHATSDVTGLDTALSGKAATSHTHTIANVTGLQGALDAKQASGDFATNTALTSGLATKAATSHAHATSDVTGLDTALSGKAATSHTHTASQVSDSTTVGRAVLTATDAAAVRTAIGAGTSNLALGTSSTTAAAGNDSRLSDARTPLTHSHTASQISDSTTVGRAVVVATDAAAARSAIGAGTGNGTSNLAIGTTGSTAKAGNYTPPIADLPAGVLLSVVYSAGWAARPTSRTDITVYWIGGTEGTPPSGMITNDIWTVNVA</sequence>
<keyword evidence="3" id="KW-1185">Reference proteome</keyword>
<dbReference type="Pfam" id="PF12789">
    <property type="entry name" value="PTR"/>
    <property type="match status" value="5"/>
</dbReference>
<gene>
    <name evidence="2" type="ORF">HED64_10440</name>
</gene>
<feature type="region of interest" description="Disordered" evidence="1">
    <location>
        <begin position="443"/>
        <end position="472"/>
    </location>
</feature>
<comment type="caution">
    <text evidence="2">The sequence shown here is derived from an EMBL/GenBank/DDBJ whole genome shotgun (WGS) entry which is preliminary data.</text>
</comment>
<feature type="compositionally biased region" description="Polar residues" evidence="1">
    <location>
        <begin position="463"/>
        <end position="472"/>
    </location>
</feature>
<name>A0ABX1G5Y3_9MICC</name>
<accession>A0ABX1G5Y3</accession>
<proteinExistence type="predicted"/>
<reference evidence="2 3" key="1">
    <citation type="submission" date="2020-04" db="EMBL/GenBank/DDBJ databases">
        <title>Paeniglutamicibacter sp. ANT13_2, a novel actinomycete isolated from sediment in Antarctica.</title>
        <authorList>
            <person name="Sakdapetsiri C."/>
            <person name="Pinyakong O."/>
        </authorList>
    </citation>
    <scope>NUCLEOTIDE SEQUENCE [LARGE SCALE GENOMIC DNA]</scope>
    <source>
        <strain evidence="2 3">ANT13_2</strain>
    </source>
</reference>
<dbReference type="EMBL" id="JAAWVT010000004">
    <property type="protein sequence ID" value="NKG21121.1"/>
    <property type="molecule type" value="Genomic_DNA"/>
</dbReference>
<evidence type="ECO:0000313" key="2">
    <source>
        <dbReference type="EMBL" id="NKG21121.1"/>
    </source>
</evidence>